<evidence type="ECO:0000256" key="3">
    <source>
        <dbReference type="ARBA" id="ARBA00023014"/>
    </source>
</evidence>
<dbReference type="InterPro" id="IPR010046">
    <property type="entry name" value="Mopterin_OxRdtse_a_bac"/>
</dbReference>
<dbReference type="Gene3D" id="3.40.228.10">
    <property type="entry name" value="Dimethylsulfoxide Reductase, domain 2"/>
    <property type="match status" value="1"/>
</dbReference>
<dbReference type="PIRSF" id="PIRSF000144">
    <property type="entry name" value="CbbBc"/>
    <property type="match status" value="1"/>
</dbReference>
<dbReference type="GO" id="GO:0008863">
    <property type="term" value="F:formate dehydrogenase (NAD+) activity"/>
    <property type="evidence" value="ECO:0007669"/>
    <property type="project" value="InterPro"/>
</dbReference>
<dbReference type="SUPFAM" id="SSF50692">
    <property type="entry name" value="ADC-like"/>
    <property type="match status" value="1"/>
</dbReference>
<dbReference type="PANTHER" id="PTHR43105:SF4">
    <property type="entry name" value="PROTEIN YDEP"/>
    <property type="match status" value="1"/>
</dbReference>
<evidence type="ECO:0000259" key="5">
    <source>
        <dbReference type="Pfam" id="PF01568"/>
    </source>
</evidence>
<evidence type="ECO:0000259" key="4">
    <source>
        <dbReference type="Pfam" id="PF00384"/>
    </source>
</evidence>
<dbReference type="GO" id="GO:0030151">
    <property type="term" value="F:molybdenum ion binding"/>
    <property type="evidence" value="ECO:0007669"/>
    <property type="project" value="InterPro"/>
</dbReference>
<dbReference type="EMBL" id="CAFBNL010000054">
    <property type="protein sequence ID" value="CAB4955782.1"/>
    <property type="molecule type" value="Genomic_DNA"/>
</dbReference>
<dbReference type="GO" id="GO:0016020">
    <property type="term" value="C:membrane"/>
    <property type="evidence" value="ECO:0007669"/>
    <property type="project" value="TreeGrafter"/>
</dbReference>
<reference evidence="6" key="1">
    <citation type="submission" date="2020-05" db="EMBL/GenBank/DDBJ databases">
        <authorList>
            <person name="Chiriac C."/>
            <person name="Salcher M."/>
            <person name="Ghai R."/>
            <person name="Kavagutti S V."/>
        </authorList>
    </citation>
    <scope>NUCLEOTIDE SEQUENCE</scope>
</reference>
<name>A0A6J7KNG1_9ZZZZ</name>
<dbReference type="Pfam" id="PF01568">
    <property type="entry name" value="Molydop_binding"/>
    <property type="match status" value="1"/>
</dbReference>
<dbReference type="AlphaFoldDB" id="A0A6J7KNG1"/>
<dbReference type="SUPFAM" id="SSF53706">
    <property type="entry name" value="Formate dehydrogenase/DMSO reductase, domains 1-3"/>
    <property type="match status" value="1"/>
</dbReference>
<dbReference type="Pfam" id="PF00384">
    <property type="entry name" value="Molybdopterin"/>
    <property type="match status" value="1"/>
</dbReference>
<dbReference type="InterPro" id="IPR006656">
    <property type="entry name" value="Mopterin_OxRdtase"/>
</dbReference>
<dbReference type="InterPro" id="IPR050123">
    <property type="entry name" value="Prok_molybdopt-oxidoreductase"/>
</dbReference>
<evidence type="ECO:0000256" key="1">
    <source>
        <dbReference type="ARBA" id="ARBA00022723"/>
    </source>
</evidence>
<protein>
    <submittedName>
        <fullName evidence="6">Unannotated protein</fullName>
    </submittedName>
</protein>
<sequence>MAWSGSAKIRTGRGLRSSLWVGFAPNGVGRQKPKHFSDMARIFWSHRRNLPYAWRLLSKGVCDGCALGVAGFHDWTIEGVHLCTTRLELLQINTMRALDPKLLEDVPALRELDGAELRNLGRLPYPMLRRRGEDGFTRISWDEALDLVADRMRSAPPSRSALYLTARGITNEVYYVAQKFMRFVGTNNVDNAARVCHAPSTVALKATIGLGATTCSYTDVINSKLIVLFGANVANAQPVFMKYLYLARRRGAKVLVVNPFREPGLEHYWVPSNLESAAFGTKIADDFFEVHTGGDSAFINGVLKVLLANGGIDRDFVREHTEGFAELLAELESQSFDDLVEASGASRAEMERFASYYSDAASAVMVWSMGITQHKHGVENVESIVNLALARGNVGRSGSGLMPIRGHSGVQGGAEMGAYATAFPGGVAISQASAAALSETYGFAVSPTDGLSAEQMLIAAQRGQLDVLYSSGGNFLDVLPDPVLTLHALEQVPLRVHQDIIITTQMLVEPGEEVLLLPACTRYEQPGGGTETTTERRIVYGPEVRGPRIGEARTEWMIFRDLARRIDPSRAHLMDFPDAQSVRDEIARVVPLYAGIENLENLGDSVQWGGPMLAADGVFPTPSGRAKFTPVTPSIVLPPEGKFLLSTRRGKQFNSMIFKDKDALTGATRGSVLLAASDIEMLGLSDGDQVEVRSRHGRMVGNLRESVMRAGNAQVFFPEGNVLFAAGDGARESGMPVYTEVVEILAI</sequence>
<gene>
    <name evidence="6" type="ORF">UFOPK3789_00974</name>
</gene>
<dbReference type="PANTHER" id="PTHR43105">
    <property type="entry name" value="RESPIRATORY NITRATE REDUCTASE"/>
    <property type="match status" value="1"/>
</dbReference>
<evidence type="ECO:0000313" key="6">
    <source>
        <dbReference type="EMBL" id="CAB4955782.1"/>
    </source>
</evidence>
<feature type="domain" description="Molybdopterin dinucleotide-binding" evidence="5">
    <location>
        <begin position="644"/>
        <end position="721"/>
    </location>
</feature>
<keyword evidence="3" id="KW-0411">Iron-sulfur</keyword>
<dbReference type="InterPro" id="IPR006657">
    <property type="entry name" value="MoPterin_dinucl-bd_dom"/>
</dbReference>
<dbReference type="GO" id="GO:0043546">
    <property type="term" value="F:molybdopterin cofactor binding"/>
    <property type="evidence" value="ECO:0007669"/>
    <property type="project" value="InterPro"/>
</dbReference>
<keyword evidence="1" id="KW-0479">Metal-binding</keyword>
<proteinExistence type="predicted"/>
<feature type="domain" description="Molybdopterin oxidoreductase" evidence="4">
    <location>
        <begin position="122"/>
        <end position="564"/>
    </location>
</feature>
<keyword evidence="2" id="KW-0408">Iron</keyword>
<evidence type="ECO:0000256" key="2">
    <source>
        <dbReference type="ARBA" id="ARBA00023004"/>
    </source>
</evidence>
<organism evidence="6">
    <name type="scientific">freshwater metagenome</name>
    <dbReference type="NCBI Taxonomy" id="449393"/>
    <lineage>
        <taxon>unclassified sequences</taxon>
        <taxon>metagenomes</taxon>
        <taxon>ecological metagenomes</taxon>
    </lineage>
</organism>
<dbReference type="NCBIfam" id="TIGR01701">
    <property type="entry name" value="Fdhalpha-like"/>
    <property type="match status" value="1"/>
</dbReference>
<accession>A0A6J7KNG1</accession>
<dbReference type="GO" id="GO:0051539">
    <property type="term" value="F:4 iron, 4 sulfur cluster binding"/>
    <property type="evidence" value="ECO:0007669"/>
    <property type="project" value="InterPro"/>
</dbReference>
<dbReference type="InterPro" id="IPR009010">
    <property type="entry name" value="Asp_de-COase-like_dom_sf"/>
</dbReference>
<dbReference type="Gene3D" id="3.40.50.740">
    <property type="match status" value="1"/>
</dbReference>